<evidence type="ECO:0000256" key="9">
    <source>
        <dbReference type="ARBA" id="ARBA00023002"/>
    </source>
</evidence>
<evidence type="ECO:0000256" key="2">
    <source>
        <dbReference type="ARBA" id="ARBA00003691"/>
    </source>
</evidence>
<dbReference type="GO" id="GO:0010181">
    <property type="term" value="F:FMN binding"/>
    <property type="evidence" value="ECO:0007669"/>
    <property type="project" value="InterPro"/>
</dbReference>
<evidence type="ECO:0000256" key="5">
    <source>
        <dbReference type="ARBA" id="ARBA00007301"/>
    </source>
</evidence>
<keyword evidence="9" id="KW-0560">Oxidoreductase</keyword>
<organism evidence="11 12">
    <name type="scientific">Ditylenchus dipsaci</name>
    <dbReference type="NCBI Taxonomy" id="166011"/>
    <lineage>
        <taxon>Eukaryota</taxon>
        <taxon>Metazoa</taxon>
        <taxon>Ecdysozoa</taxon>
        <taxon>Nematoda</taxon>
        <taxon>Chromadorea</taxon>
        <taxon>Rhabditida</taxon>
        <taxon>Tylenchina</taxon>
        <taxon>Tylenchomorpha</taxon>
        <taxon>Sphaerularioidea</taxon>
        <taxon>Anguinidae</taxon>
        <taxon>Anguininae</taxon>
        <taxon>Ditylenchus</taxon>
    </lineage>
</organism>
<dbReference type="InterPro" id="IPR012349">
    <property type="entry name" value="Split_barrel_FMN-bd"/>
</dbReference>
<feature type="domain" description="Pyridoxamine 5'-phosphate oxidase N-terminal" evidence="10">
    <location>
        <begin position="64"/>
        <end position="175"/>
    </location>
</feature>
<evidence type="ECO:0000256" key="7">
    <source>
        <dbReference type="ARBA" id="ARBA00022630"/>
    </source>
</evidence>
<evidence type="ECO:0000256" key="6">
    <source>
        <dbReference type="ARBA" id="ARBA00012801"/>
    </source>
</evidence>
<comment type="function">
    <text evidence="2">Catalyzes the oxidation of either pyridoxine 5'-phosphate (PNP) or pyridoxamine 5'-phosphate (PMP) into pyridoxal 5'-phosphate (PLP).</text>
</comment>
<keyword evidence="11" id="KW-1185">Reference proteome</keyword>
<evidence type="ECO:0000259" key="10">
    <source>
        <dbReference type="Pfam" id="PF01243"/>
    </source>
</evidence>
<dbReference type="WBParaSite" id="jg4650">
    <property type="protein sequence ID" value="jg4650"/>
    <property type="gene ID" value="jg4650"/>
</dbReference>
<dbReference type="EC" id="1.4.3.5" evidence="6"/>
<dbReference type="InterPro" id="IPR000659">
    <property type="entry name" value="Pyridox_Oxase"/>
</dbReference>
<sequence length="201" mass="22928">MAELIKDVSAEQDGTQVAVQIHDLRKKYFNSEEPIVLEQNMDQDPFIQFDKWFKNVAAQTEMSFEEVNAVNIATCVNNKPSSRMVLLKEYSSQGFTFYTNSVSKKGQDLNINPNAAMLFYWPKVDRQIRIEGVVSVQDDQIALNYWNKRPLASRISNMLSEQSSVVPSRQYLEDKKLELEKLAKEHGAAAITKPKHGLDTP</sequence>
<evidence type="ECO:0000256" key="8">
    <source>
        <dbReference type="ARBA" id="ARBA00022643"/>
    </source>
</evidence>
<reference evidence="12" key="1">
    <citation type="submission" date="2022-11" db="UniProtKB">
        <authorList>
            <consortium name="WormBaseParasite"/>
        </authorList>
    </citation>
    <scope>IDENTIFICATION</scope>
</reference>
<dbReference type="PIRSF" id="PIRSF000190">
    <property type="entry name" value="Pyd_amn-ph_oxd"/>
    <property type="match status" value="1"/>
</dbReference>
<keyword evidence="8" id="KW-0288">FMN</keyword>
<evidence type="ECO:0000313" key="11">
    <source>
        <dbReference type="Proteomes" id="UP000887574"/>
    </source>
</evidence>
<dbReference type="GO" id="GO:0004733">
    <property type="term" value="F:pyridoxamine phosphate oxidase activity"/>
    <property type="evidence" value="ECO:0007669"/>
    <property type="project" value="UniProtKB-EC"/>
</dbReference>
<comment type="pathway">
    <text evidence="3">Cofactor metabolism; pyridoxal 5'-phosphate salvage; pyridoxal 5'-phosphate from pyridoxamine 5'-phosphate: step 1/1.</text>
</comment>
<accession>A0A915EAP2</accession>
<comment type="pathway">
    <text evidence="4">Cofactor metabolism; pyridoxal 5'-phosphate salvage; pyridoxal 5'-phosphate from pyridoxine 5'-phosphate: step 1/1.</text>
</comment>
<evidence type="ECO:0000256" key="3">
    <source>
        <dbReference type="ARBA" id="ARBA00004738"/>
    </source>
</evidence>
<dbReference type="AlphaFoldDB" id="A0A915EAP2"/>
<keyword evidence="7" id="KW-0285">Flavoprotein</keyword>
<dbReference type="InterPro" id="IPR011576">
    <property type="entry name" value="Pyridox_Oxase_N"/>
</dbReference>
<dbReference type="PANTHER" id="PTHR10851:SF0">
    <property type="entry name" value="PYRIDOXINE-5'-PHOSPHATE OXIDASE"/>
    <property type="match status" value="1"/>
</dbReference>
<dbReference type="Gene3D" id="2.30.110.10">
    <property type="entry name" value="Electron Transport, Fmn-binding Protein, Chain A"/>
    <property type="match status" value="1"/>
</dbReference>
<dbReference type="NCBIfam" id="NF004231">
    <property type="entry name" value="PRK05679.1"/>
    <property type="match status" value="1"/>
</dbReference>
<protein>
    <recommendedName>
        <fullName evidence="6">pyridoxal 5'-phosphate synthase</fullName>
        <ecNumber evidence="6">1.4.3.5</ecNumber>
    </recommendedName>
</protein>
<comment type="cofactor">
    <cofactor evidence="1">
        <name>FMN</name>
        <dbReference type="ChEBI" id="CHEBI:58210"/>
    </cofactor>
</comment>
<evidence type="ECO:0000256" key="1">
    <source>
        <dbReference type="ARBA" id="ARBA00001917"/>
    </source>
</evidence>
<dbReference type="SUPFAM" id="SSF50475">
    <property type="entry name" value="FMN-binding split barrel"/>
    <property type="match status" value="1"/>
</dbReference>
<proteinExistence type="inferred from homology"/>
<dbReference type="PANTHER" id="PTHR10851">
    <property type="entry name" value="PYRIDOXINE-5-PHOSPHATE OXIDASE"/>
    <property type="match status" value="1"/>
</dbReference>
<evidence type="ECO:0000256" key="4">
    <source>
        <dbReference type="ARBA" id="ARBA00005037"/>
    </source>
</evidence>
<comment type="similarity">
    <text evidence="5">Belongs to the pyridoxamine 5'-phosphate oxidase family.</text>
</comment>
<name>A0A915EAP2_9BILA</name>
<dbReference type="Proteomes" id="UP000887574">
    <property type="component" value="Unplaced"/>
</dbReference>
<evidence type="ECO:0000313" key="12">
    <source>
        <dbReference type="WBParaSite" id="jg4650"/>
    </source>
</evidence>
<dbReference type="GO" id="GO:0008615">
    <property type="term" value="P:pyridoxine biosynthetic process"/>
    <property type="evidence" value="ECO:0007669"/>
    <property type="project" value="InterPro"/>
</dbReference>
<dbReference type="Pfam" id="PF01243">
    <property type="entry name" value="PNPOx_N"/>
    <property type="match status" value="1"/>
</dbReference>